<dbReference type="RefSeq" id="WP_309261481.1">
    <property type="nucleotide sequence ID" value="NZ_JARUHG010000001.1"/>
</dbReference>
<dbReference type="InterPro" id="IPR007893">
    <property type="entry name" value="Spore_coat_U/FanG"/>
</dbReference>
<dbReference type="Pfam" id="PF05229">
    <property type="entry name" value="SCPU"/>
    <property type="match status" value="1"/>
</dbReference>
<dbReference type="PANTHER" id="PTHR37089">
    <property type="entry name" value="PROTEIN U-RELATED"/>
    <property type="match status" value="1"/>
</dbReference>
<proteinExistence type="predicted"/>
<evidence type="ECO:0000313" key="3">
    <source>
        <dbReference type="Proteomes" id="UP001233535"/>
    </source>
</evidence>
<dbReference type="InterPro" id="IPR053167">
    <property type="entry name" value="Spore_coat_component"/>
</dbReference>
<dbReference type="PANTHER" id="PTHR37089:SF4">
    <property type="entry name" value="EXPORTED PROTEIN"/>
    <property type="match status" value="1"/>
</dbReference>
<dbReference type="EMBL" id="JARUHG010000001">
    <property type="protein sequence ID" value="MDR0182335.1"/>
    <property type="molecule type" value="Genomic_DNA"/>
</dbReference>
<sequence length="179" mass="18385">MKDGHAEAGSARPRAIACAIAAFVFAAWWATTASRSEAATRSATFNVTAQVVSDCSIVSAPNLNFGTIGVQNVAYYGTSTLVVSCTPGTAYTVGLDAGSVSGSTVNTRYLTGPGGTMSFSLYRDAGYAQVWGNTPGTDTAGGTGTGSNQSYTIYGRIYAMQTTRAPGSYTSTITATITY</sequence>
<dbReference type="SMART" id="SM00972">
    <property type="entry name" value="SCPU"/>
    <property type="match status" value="1"/>
</dbReference>
<evidence type="ECO:0000259" key="1">
    <source>
        <dbReference type="Pfam" id="PF05229"/>
    </source>
</evidence>
<protein>
    <submittedName>
        <fullName evidence="2">Spore coat U domain-containing protein</fullName>
    </submittedName>
</protein>
<name>A0ABU1CB42_9GAMM</name>
<feature type="domain" description="Spore coat protein U/FanG" evidence="1">
    <location>
        <begin position="43"/>
        <end position="176"/>
    </location>
</feature>
<comment type="caution">
    <text evidence="2">The sequence shown here is derived from an EMBL/GenBank/DDBJ whole genome shotgun (WGS) entry which is preliminary data.</text>
</comment>
<keyword evidence="3" id="KW-1185">Reference proteome</keyword>
<accession>A0ABU1CB42</accession>
<evidence type="ECO:0000313" key="2">
    <source>
        <dbReference type="EMBL" id="MDR0182335.1"/>
    </source>
</evidence>
<organism evidence="2 3">
    <name type="scientific">Lysobacter arvi</name>
    <dbReference type="NCBI Taxonomy" id="3038776"/>
    <lineage>
        <taxon>Bacteria</taxon>
        <taxon>Pseudomonadati</taxon>
        <taxon>Pseudomonadota</taxon>
        <taxon>Gammaproteobacteria</taxon>
        <taxon>Lysobacterales</taxon>
        <taxon>Lysobacteraceae</taxon>
        <taxon>Lysobacter</taxon>
    </lineage>
</organism>
<gene>
    <name evidence="2" type="ORF">P8609_05025</name>
</gene>
<dbReference type="Proteomes" id="UP001233535">
    <property type="component" value="Unassembled WGS sequence"/>
</dbReference>
<reference evidence="2 3" key="1">
    <citation type="submission" date="2023-04" db="EMBL/GenBank/DDBJ databases">
        <title>Lysobacter sp. strain UC isolated from soil sample.</title>
        <authorList>
            <person name="Choksket S."/>
            <person name="Harshvardhan F."/>
            <person name="Rana R."/>
            <person name="Patil P.B."/>
            <person name="Korpole S."/>
        </authorList>
    </citation>
    <scope>NUCLEOTIDE SEQUENCE [LARGE SCALE GENOMIC DNA]</scope>
    <source>
        <strain evidence="2 3">UC</strain>
    </source>
</reference>